<comment type="catalytic activity">
    <reaction evidence="7">
        <text>a 2'-deoxycytidine in DNA + S-adenosyl-L-methionine = an N(4)-methyl-2'-deoxycytidine in DNA + S-adenosyl-L-homocysteine + H(+)</text>
        <dbReference type="Rhea" id="RHEA:16857"/>
        <dbReference type="Rhea" id="RHEA-COMP:11369"/>
        <dbReference type="Rhea" id="RHEA-COMP:13674"/>
        <dbReference type="ChEBI" id="CHEBI:15378"/>
        <dbReference type="ChEBI" id="CHEBI:57856"/>
        <dbReference type="ChEBI" id="CHEBI:59789"/>
        <dbReference type="ChEBI" id="CHEBI:85452"/>
        <dbReference type="ChEBI" id="CHEBI:137933"/>
        <dbReference type="EC" id="2.1.1.113"/>
    </reaction>
</comment>
<evidence type="ECO:0000256" key="4">
    <source>
        <dbReference type="ARBA" id="ARBA00022691"/>
    </source>
</evidence>
<dbReference type="PANTHER" id="PTHR13370">
    <property type="entry name" value="RNA METHYLASE-RELATED"/>
    <property type="match status" value="1"/>
</dbReference>
<evidence type="ECO:0000256" key="8">
    <source>
        <dbReference type="RuleBase" id="RU362026"/>
    </source>
</evidence>
<gene>
    <name evidence="11" type="ORF">U27_00888</name>
</gene>
<keyword evidence="3" id="KW-0808">Transferase</keyword>
<reference evidence="11" key="1">
    <citation type="journal article" date="2015" name="PeerJ">
        <title>First genomic representation of candidate bacterial phylum KSB3 points to enhanced environmental sensing as a trigger of wastewater bulking.</title>
        <authorList>
            <person name="Sekiguchi Y."/>
            <person name="Ohashi A."/>
            <person name="Parks D.H."/>
            <person name="Yamauchi T."/>
            <person name="Tyson G.W."/>
            <person name="Hugenholtz P."/>
        </authorList>
    </citation>
    <scope>NUCLEOTIDE SEQUENCE [LARGE SCALE GENOMIC DNA]</scope>
</reference>
<name>A0A081C8T5_VECG1</name>
<dbReference type="Proteomes" id="UP000030661">
    <property type="component" value="Unassembled WGS sequence"/>
</dbReference>
<feature type="domain" description="DNA methylase N-4/N-6" evidence="10">
    <location>
        <begin position="23"/>
        <end position="253"/>
    </location>
</feature>
<comment type="similarity">
    <text evidence="1">Belongs to the N(4)/N(6)-methyltransferase family. N(4) subfamily.</text>
</comment>
<dbReference type="EC" id="2.1.1.-" evidence="8"/>
<keyword evidence="2 11" id="KW-0489">Methyltransferase</keyword>
<evidence type="ECO:0000313" key="12">
    <source>
        <dbReference type="Proteomes" id="UP000030661"/>
    </source>
</evidence>
<dbReference type="GO" id="GO:0005737">
    <property type="term" value="C:cytoplasm"/>
    <property type="evidence" value="ECO:0007669"/>
    <property type="project" value="TreeGrafter"/>
</dbReference>
<dbReference type="InterPro" id="IPR016071">
    <property type="entry name" value="Staphylococal_nuclease_OB-fold"/>
</dbReference>
<dbReference type="STRING" id="1499967.U27_00888"/>
<dbReference type="Pfam" id="PF00565">
    <property type="entry name" value="SNase"/>
    <property type="match status" value="1"/>
</dbReference>
<dbReference type="PANTHER" id="PTHR13370:SF3">
    <property type="entry name" value="TRNA (GUANINE(10)-N2)-METHYLTRANSFERASE HOMOLOG"/>
    <property type="match status" value="1"/>
</dbReference>
<protein>
    <recommendedName>
        <fullName evidence="8">Methyltransferase</fullName>
        <ecNumber evidence="8">2.1.1.-</ecNumber>
    </recommendedName>
</protein>
<dbReference type="GO" id="GO:0008170">
    <property type="term" value="F:N-methyltransferase activity"/>
    <property type="evidence" value="ECO:0007669"/>
    <property type="project" value="InterPro"/>
</dbReference>
<dbReference type="AlphaFoldDB" id="A0A081C8T5"/>
<dbReference type="eggNOG" id="COG0863">
    <property type="taxonomic scope" value="Bacteria"/>
</dbReference>
<organism evidence="11">
    <name type="scientific">Vecturithrix granuli</name>
    <dbReference type="NCBI Taxonomy" id="1499967"/>
    <lineage>
        <taxon>Bacteria</taxon>
        <taxon>Candidatus Moduliflexota</taxon>
        <taxon>Candidatus Vecturitrichia</taxon>
        <taxon>Candidatus Vecturitrichales</taxon>
        <taxon>Candidatus Vecturitrichaceae</taxon>
        <taxon>Candidatus Vecturithrix</taxon>
    </lineage>
</organism>
<sequence length="447" mass="51719">MKTLHKIIHGDSRQMNMLSDTSIHLVITSPPYWQLKDYGMSEQIGYHESYESYINNLNLVWKECYRVLYPGCRLCINIGDQFARSVYYGRYKVIPIRTEIIKFCEILGCDYMGAIIWQKITTTNTTGGAAIMGSFPYPRNGIIKIDYEFILIFKKPGNPPKPTQEQKESSLLSREEWNTYFSGHWNFAGVKQAGHVAMFPEELPARLIKMFAFVGDTVLDPFLGSGTTSLAARNLQRHSVGYEINEQFMSLIQQRLGINQMDMAGTRYEFLHDTINMNVNEEIEKLPYIFHDSHKFDKKIDPKTRQFGSKIDQHCQQREVYYSVQEVISSELLRLNNGLVVRLLGVKARQGMNGLAIQFIREKTKGQRVFLRFDQERYDQNNNLLGYVYLKNKTFLNALMIKAGLVDVDCVVDFKYKKRFLTLKERNGKRIDSSQGQQTQQCSTPMG</sequence>
<dbReference type="PRINTS" id="PR00508">
    <property type="entry name" value="S21N4MTFRASE"/>
</dbReference>
<evidence type="ECO:0000256" key="5">
    <source>
        <dbReference type="ARBA" id="ARBA00022747"/>
    </source>
</evidence>
<dbReference type="GO" id="GO:0003677">
    <property type="term" value="F:DNA binding"/>
    <property type="evidence" value="ECO:0007669"/>
    <property type="project" value="UniProtKB-KW"/>
</dbReference>
<dbReference type="GO" id="GO:0032259">
    <property type="term" value="P:methylation"/>
    <property type="evidence" value="ECO:0007669"/>
    <property type="project" value="UniProtKB-KW"/>
</dbReference>
<dbReference type="InterPro" id="IPR002941">
    <property type="entry name" value="DNA_methylase_N4/N6"/>
</dbReference>
<dbReference type="SUPFAM" id="SSF53335">
    <property type="entry name" value="S-adenosyl-L-methionine-dependent methyltransferases"/>
    <property type="match status" value="1"/>
</dbReference>
<evidence type="ECO:0000256" key="3">
    <source>
        <dbReference type="ARBA" id="ARBA00022679"/>
    </source>
</evidence>
<evidence type="ECO:0000256" key="1">
    <source>
        <dbReference type="ARBA" id="ARBA00010203"/>
    </source>
</evidence>
<evidence type="ECO:0000313" key="11">
    <source>
        <dbReference type="EMBL" id="GAK60990.1"/>
    </source>
</evidence>
<dbReference type="InterPro" id="IPR035437">
    <property type="entry name" value="SNase_OB-fold_sf"/>
</dbReference>
<dbReference type="InterPro" id="IPR017985">
    <property type="entry name" value="MeTrfase_CN4_CS"/>
</dbReference>
<dbReference type="EMBL" id="DF820476">
    <property type="protein sequence ID" value="GAK60990.1"/>
    <property type="molecule type" value="Genomic_DNA"/>
</dbReference>
<evidence type="ECO:0000256" key="6">
    <source>
        <dbReference type="ARBA" id="ARBA00023125"/>
    </source>
</evidence>
<dbReference type="Gene3D" id="3.40.50.150">
    <property type="entry name" value="Vaccinia Virus protein VP39"/>
    <property type="match status" value="1"/>
</dbReference>
<keyword evidence="12" id="KW-1185">Reference proteome</keyword>
<dbReference type="PROSITE" id="PS00093">
    <property type="entry name" value="N4_MTASE"/>
    <property type="match status" value="1"/>
</dbReference>
<dbReference type="HOGENOM" id="CLU_634099_0_0_0"/>
<dbReference type="InterPro" id="IPR029063">
    <property type="entry name" value="SAM-dependent_MTases_sf"/>
</dbReference>
<dbReference type="GO" id="GO:0009007">
    <property type="term" value="F:site-specific DNA-methyltransferase (adenine-specific) activity"/>
    <property type="evidence" value="ECO:0007669"/>
    <property type="project" value="TreeGrafter"/>
</dbReference>
<dbReference type="SUPFAM" id="SSF50199">
    <property type="entry name" value="Staphylococcal nuclease"/>
    <property type="match status" value="1"/>
</dbReference>
<evidence type="ECO:0000259" key="9">
    <source>
        <dbReference type="Pfam" id="PF00565"/>
    </source>
</evidence>
<proteinExistence type="inferred from homology"/>
<keyword evidence="4" id="KW-0949">S-adenosyl-L-methionine</keyword>
<dbReference type="GO" id="GO:0015667">
    <property type="term" value="F:site-specific DNA-methyltransferase (cytosine-N4-specific) activity"/>
    <property type="evidence" value="ECO:0007669"/>
    <property type="project" value="UniProtKB-EC"/>
</dbReference>
<accession>A0A081C8T5</accession>
<keyword evidence="6" id="KW-0238">DNA-binding</keyword>
<keyword evidence="5" id="KW-0680">Restriction system</keyword>
<evidence type="ECO:0000259" key="10">
    <source>
        <dbReference type="Pfam" id="PF01555"/>
    </source>
</evidence>
<evidence type="ECO:0000256" key="2">
    <source>
        <dbReference type="ARBA" id="ARBA00022603"/>
    </source>
</evidence>
<dbReference type="GO" id="GO:0009307">
    <property type="term" value="P:DNA restriction-modification system"/>
    <property type="evidence" value="ECO:0007669"/>
    <property type="project" value="UniProtKB-KW"/>
</dbReference>
<dbReference type="Pfam" id="PF01555">
    <property type="entry name" value="N6_N4_Mtase"/>
    <property type="match status" value="1"/>
</dbReference>
<dbReference type="InterPro" id="IPR001091">
    <property type="entry name" value="RM_Methyltransferase"/>
</dbReference>
<evidence type="ECO:0000256" key="7">
    <source>
        <dbReference type="ARBA" id="ARBA00049120"/>
    </source>
</evidence>
<dbReference type="Gene3D" id="2.40.50.90">
    <property type="match status" value="1"/>
</dbReference>
<feature type="domain" description="TNase-like" evidence="9">
    <location>
        <begin position="356"/>
        <end position="424"/>
    </location>
</feature>